<dbReference type="GO" id="GO:0005737">
    <property type="term" value="C:cytoplasm"/>
    <property type="evidence" value="ECO:0007669"/>
    <property type="project" value="TreeGrafter"/>
</dbReference>
<keyword evidence="10" id="KW-1185">Reference proteome</keyword>
<dbReference type="CDD" id="cd02947">
    <property type="entry name" value="TRX_family"/>
    <property type="match status" value="1"/>
</dbReference>
<protein>
    <recommendedName>
        <fullName evidence="6">Thioredoxin</fullName>
    </recommendedName>
</protein>
<dbReference type="InterPro" id="IPR036249">
    <property type="entry name" value="Thioredoxin-like_sf"/>
</dbReference>
<organism evidence="9 10">
    <name type="scientific">Thiomicrospira cyclica (strain DSM 14477 / JCM 11371 / ALM1)</name>
    <name type="common">Thioalkalimicrobium cyclicum</name>
    <dbReference type="NCBI Taxonomy" id="717773"/>
    <lineage>
        <taxon>Bacteria</taxon>
        <taxon>Pseudomonadati</taxon>
        <taxon>Pseudomonadota</taxon>
        <taxon>Gammaproteobacteria</taxon>
        <taxon>Thiotrichales</taxon>
        <taxon>Piscirickettsiaceae</taxon>
        <taxon>Thiomicrospira</taxon>
    </lineage>
</organism>
<dbReference type="InterPro" id="IPR011990">
    <property type="entry name" value="TPR-like_helical_dom_sf"/>
</dbReference>
<dbReference type="PRINTS" id="PR00421">
    <property type="entry name" value="THIOREDOXIN"/>
</dbReference>
<dbReference type="GO" id="GO:0015035">
    <property type="term" value="F:protein-disulfide reductase activity"/>
    <property type="evidence" value="ECO:0007669"/>
    <property type="project" value="UniProtKB-UniRule"/>
</dbReference>
<dbReference type="eggNOG" id="COG3118">
    <property type="taxonomic scope" value="Bacteria"/>
</dbReference>
<dbReference type="PANTHER" id="PTHR45663:SF11">
    <property type="entry name" value="GEO12009P1"/>
    <property type="match status" value="1"/>
</dbReference>
<proteinExistence type="inferred from homology"/>
<keyword evidence="4" id="KW-1015">Disulfide bond</keyword>
<evidence type="ECO:0000256" key="1">
    <source>
        <dbReference type="ARBA" id="ARBA00008987"/>
    </source>
</evidence>
<dbReference type="KEGG" id="tcy:Thicy_0499"/>
<comment type="similarity">
    <text evidence="1">Belongs to the thioredoxin family.</text>
</comment>
<evidence type="ECO:0000256" key="4">
    <source>
        <dbReference type="ARBA" id="ARBA00023157"/>
    </source>
</evidence>
<dbReference type="AlphaFoldDB" id="F6DBG4"/>
<dbReference type="Gene3D" id="1.25.40.10">
    <property type="entry name" value="Tetratricopeptide repeat domain"/>
    <property type="match status" value="2"/>
</dbReference>
<dbReference type="SUPFAM" id="SSF48452">
    <property type="entry name" value="TPR-like"/>
    <property type="match status" value="1"/>
</dbReference>
<dbReference type="Gene3D" id="3.40.30.10">
    <property type="entry name" value="Glutaredoxin"/>
    <property type="match status" value="1"/>
</dbReference>
<feature type="domain" description="Thioredoxin" evidence="8">
    <location>
        <begin position="1"/>
        <end position="112"/>
    </location>
</feature>
<dbReference type="PROSITE" id="PS50005">
    <property type="entry name" value="TPR"/>
    <property type="match status" value="1"/>
</dbReference>
<evidence type="ECO:0000256" key="3">
    <source>
        <dbReference type="ARBA" id="ARBA00022982"/>
    </source>
</evidence>
<dbReference type="PROSITE" id="PS00194">
    <property type="entry name" value="THIOREDOXIN_1"/>
    <property type="match status" value="1"/>
</dbReference>
<feature type="repeat" description="TPR" evidence="7">
    <location>
        <begin position="115"/>
        <end position="148"/>
    </location>
</feature>
<dbReference type="Pfam" id="PF14559">
    <property type="entry name" value="TPR_19"/>
    <property type="match status" value="1"/>
</dbReference>
<dbReference type="NCBIfam" id="TIGR01068">
    <property type="entry name" value="thioredoxin"/>
    <property type="match status" value="1"/>
</dbReference>
<dbReference type="PROSITE" id="PS51352">
    <property type="entry name" value="THIOREDOXIN_2"/>
    <property type="match status" value="1"/>
</dbReference>
<evidence type="ECO:0000256" key="2">
    <source>
        <dbReference type="ARBA" id="ARBA00022448"/>
    </source>
</evidence>
<dbReference type="HOGENOM" id="CLU_046120_1_1_6"/>
<dbReference type="EMBL" id="CP002776">
    <property type="protein sequence ID" value="AEG31272.1"/>
    <property type="molecule type" value="Genomic_DNA"/>
</dbReference>
<sequence>MANALIADVTEQNFQQIVFDNSQHLPVLVDFWAPWCGPCKSVMPILEQLAEDYAGLFLLAKVNIDDNPNLANQFGVRSVPTFKLVKAGQIVAELTGGQPASAFKTMLEEHISRPSDSLREQAKQAHQTGQTEQAISLLQQAAELEPDNHSIHLDLVNIYLSTRQFEQASQLFHALPDTSKLTAEGKAITGLLHFATLAATSDDIHTIQQTLRDNANDPAALLGFASILMLHQEYEKAMQALLKLMMVASDYQEGVAKKSLLIIFEAIKTSHPDLVKTYRRKLQSFLF</sequence>
<evidence type="ECO:0000259" key="8">
    <source>
        <dbReference type="PROSITE" id="PS51352"/>
    </source>
</evidence>
<evidence type="ECO:0000256" key="6">
    <source>
        <dbReference type="NCBIfam" id="TIGR01068"/>
    </source>
</evidence>
<evidence type="ECO:0000313" key="10">
    <source>
        <dbReference type="Proteomes" id="UP000009232"/>
    </source>
</evidence>
<evidence type="ECO:0000313" key="9">
    <source>
        <dbReference type="EMBL" id="AEG31272.1"/>
    </source>
</evidence>
<reference evidence="9 10" key="1">
    <citation type="submission" date="2011-05" db="EMBL/GenBank/DDBJ databases">
        <title>Complete sequence of Thioalkalimicrobium cyclicum ALM1.</title>
        <authorList>
            <consortium name="US DOE Joint Genome Institute"/>
            <person name="Lucas S."/>
            <person name="Han J."/>
            <person name="Lapidus A."/>
            <person name="Cheng J.-F."/>
            <person name="Goodwin L."/>
            <person name="Pitluck S."/>
            <person name="Peters L."/>
            <person name="Mikhailova N."/>
            <person name="Davenport K."/>
            <person name="Han C."/>
            <person name="Tapia R."/>
            <person name="Land M."/>
            <person name="Hauser L."/>
            <person name="Kyrpides N."/>
            <person name="Ivanova N."/>
            <person name="Pagani I."/>
            <person name="Kappler U."/>
            <person name="Woyke T."/>
        </authorList>
    </citation>
    <scope>NUCLEOTIDE SEQUENCE [LARGE SCALE GENOMIC DNA]</scope>
    <source>
        <strain evidence="10">DSM 14477 / JCM 11371 / ALM1</strain>
    </source>
</reference>
<dbReference type="Pfam" id="PF14561">
    <property type="entry name" value="TPR_20"/>
    <property type="match status" value="1"/>
</dbReference>
<dbReference type="FunFam" id="3.40.30.10:FF:000001">
    <property type="entry name" value="Thioredoxin"/>
    <property type="match status" value="1"/>
</dbReference>
<dbReference type="InterPro" id="IPR017937">
    <property type="entry name" value="Thioredoxin_CS"/>
</dbReference>
<dbReference type="GO" id="GO:0006950">
    <property type="term" value="P:response to stress"/>
    <property type="evidence" value="ECO:0007669"/>
    <property type="project" value="UniProtKB-ARBA"/>
</dbReference>
<dbReference type="InterPro" id="IPR019734">
    <property type="entry name" value="TPR_rpt"/>
</dbReference>
<keyword evidence="3" id="KW-0249">Electron transport</keyword>
<evidence type="ECO:0000256" key="7">
    <source>
        <dbReference type="PROSITE-ProRule" id="PRU00339"/>
    </source>
</evidence>
<dbReference type="Pfam" id="PF00085">
    <property type="entry name" value="Thioredoxin"/>
    <property type="match status" value="1"/>
</dbReference>
<dbReference type="RefSeq" id="WP_013835053.1">
    <property type="nucleotide sequence ID" value="NC_015581.1"/>
</dbReference>
<dbReference type="STRING" id="717773.Thicy_0499"/>
<name>F6DBG4_THICA</name>
<evidence type="ECO:0000256" key="5">
    <source>
        <dbReference type="ARBA" id="ARBA00023284"/>
    </source>
</evidence>
<dbReference type="SUPFAM" id="SSF52833">
    <property type="entry name" value="Thioredoxin-like"/>
    <property type="match status" value="1"/>
</dbReference>
<accession>F6DBG4</accession>
<dbReference type="SMART" id="SM00028">
    <property type="entry name" value="TPR"/>
    <property type="match status" value="2"/>
</dbReference>
<dbReference type="PANTHER" id="PTHR45663">
    <property type="entry name" value="GEO12009P1"/>
    <property type="match status" value="1"/>
</dbReference>
<keyword evidence="5" id="KW-0676">Redox-active center</keyword>
<keyword evidence="2" id="KW-0813">Transport</keyword>
<gene>
    <name evidence="9" type="ordered locus">Thicy_0499</name>
</gene>
<dbReference type="InterPro" id="IPR013766">
    <property type="entry name" value="Thioredoxin_domain"/>
</dbReference>
<dbReference type="Proteomes" id="UP000009232">
    <property type="component" value="Chromosome"/>
</dbReference>
<keyword evidence="7" id="KW-0802">TPR repeat</keyword>
<dbReference type="InterPro" id="IPR005746">
    <property type="entry name" value="Thioredoxin"/>
</dbReference>
<dbReference type="OrthoDB" id="9790390at2"/>